<keyword evidence="2" id="KW-0812">Transmembrane</keyword>
<feature type="transmembrane region" description="Helical" evidence="2">
    <location>
        <begin position="38"/>
        <end position="56"/>
    </location>
</feature>
<feature type="compositionally biased region" description="Low complexity" evidence="1">
    <location>
        <begin position="14"/>
        <end position="23"/>
    </location>
</feature>
<dbReference type="EMBL" id="MU865922">
    <property type="protein sequence ID" value="KAK4452785.1"/>
    <property type="molecule type" value="Genomic_DNA"/>
</dbReference>
<protein>
    <submittedName>
        <fullName evidence="3">Uncharacterized protein</fullName>
    </submittedName>
</protein>
<gene>
    <name evidence="3" type="ORF">QBC34DRAFT_376771</name>
</gene>
<sequence length="118" mass="12945">MPPPPKPRGIPSRAAAPKPKAGAVPTSVVATWPQWKRYTVTGLFATVIISGALWGASLKMRQESKAETKKVLDATVDEKVAILEQRREYLLKQRGEIQSKIDGLHARMKARESGLSGR</sequence>
<accession>A0AAV9GWR3</accession>
<reference evidence="3" key="1">
    <citation type="journal article" date="2023" name="Mol. Phylogenet. Evol.">
        <title>Genome-scale phylogeny and comparative genomics of the fungal order Sordariales.</title>
        <authorList>
            <person name="Hensen N."/>
            <person name="Bonometti L."/>
            <person name="Westerberg I."/>
            <person name="Brannstrom I.O."/>
            <person name="Guillou S."/>
            <person name="Cros-Aarteil S."/>
            <person name="Calhoun S."/>
            <person name="Haridas S."/>
            <person name="Kuo A."/>
            <person name="Mondo S."/>
            <person name="Pangilinan J."/>
            <person name="Riley R."/>
            <person name="LaButti K."/>
            <person name="Andreopoulos B."/>
            <person name="Lipzen A."/>
            <person name="Chen C."/>
            <person name="Yan M."/>
            <person name="Daum C."/>
            <person name="Ng V."/>
            <person name="Clum A."/>
            <person name="Steindorff A."/>
            <person name="Ohm R.A."/>
            <person name="Martin F."/>
            <person name="Silar P."/>
            <person name="Natvig D.O."/>
            <person name="Lalanne C."/>
            <person name="Gautier V."/>
            <person name="Ament-Velasquez S.L."/>
            <person name="Kruys A."/>
            <person name="Hutchinson M.I."/>
            <person name="Powell A.J."/>
            <person name="Barry K."/>
            <person name="Miller A.N."/>
            <person name="Grigoriev I.V."/>
            <person name="Debuchy R."/>
            <person name="Gladieux P."/>
            <person name="Hiltunen Thoren M."/>
            <person name="Johannesson H."/>
        </authorList>
    </citation>
    <scope>NUCLEOTIDE SEQUENCE</scope>
    <source>
        <strain evidence="3">PSN243</strain>
    </source>
</reference>
<evidence type="ECO:0000313" key="4">
    <source>
        <dbReference type="Proteomes" id="UP001321760"/>
    </source>
</evidence>
<feature type="region of interest" description="Disordered" evidence="1">
    <location>
        <begin position="1"/>
        <end position="23"/>
    </location>
</feature>
<keyword evidence="4" id="KW-1185">Reference proteome</keyword>
<evidence type="ECO:0000256" key="1">
    <source>
        <dbReference type="SAM" id="MobiDB-lite"/>
    </source>
</evidence>
<reference evidence="3" key="2">
    <citation type="submission" date="2023-05" db="EMBL/GenBank/DDBJ databases">
        <authorList>
            <consortium name="Lawrence Berkeley National Laboratory"/>
            <person name="Steindorff A."/>
            <person name="Hensen N."/>
            <person name="Bonometti L."/>
            <person name="Westerberg I."/>
            <person name="Brannstrom I.O."/>
            <person name="Guillou S."/>
            <person name="Cros-Aarteil S."/>
            <person name="Calhoun S."/>
            <person name="Haridas S."/>
            <person name="Kuo A."/>
            <person name="Mondo S."/>
            <person name="Pangilinan J."/>
            <person name="Riley R."/>
            <person name="Labutti K."/>
            <person name="Andreopoulos B."/>
            <person name="Lipzen A."/>
            <person name="Chen C."/>
            <person name="Yanf M."/>
            <person name="Daum C."/>
            <person name="Ng V."/>
            <person name="Clum A."/>
            <person name="Ohm R."/>
            <person name="Martin F."/>
            <person name="Silar P."/>
            <person name="Natvig D."/>
            <person name="Lalanne C."/>
            <person name="Gautier V."/>
            <person name="Ament-Velasquez S.L."/>
            <person name="Kruys A."/>
            <person name="Hutchinson M.I."/>
            <person name="Powell A.J."/>
            <person name="Barry K."/>
            <person name="Miller A.N."/>
            <person name="Grigoriev I.V."/>
            <person name="Debuchy R."/>
            <person name="Gladieux P."/>
            <person name="Thoren M.H."/>
            <person name="Johannesson H."/>
        </authorList>
    </citation>
    <scope>NUCLEOTIDE SEQUENCE</scope>
    <source>
        <strain evidence="3">PSN243</strain>
    </source>
</reference>
<name>A0AAV9GWR3_9PEZI</name>
<keyword evidence="2" id="KW-0472">Membrane</keyword>
<comment type="caution">
    <text evidence="3">The sequence shown here is derived from an EMBL/GenBank/DDBJ whole genome shotgun (WGS) entry which is preliminary data.</text>
</comment>
<evidence type="ECO:0000256" key="2">
    <source>
        <dbReference type="SAM" id="Phobius"/>
    </source>
</evidence>
<keyword evidence="2" id="KW-1133">Transmembrane helix</keyword>
<proteinExistence type="predicted"/>
<organism evidence="3 4">
    <name type="scientific">Podospora aff. communis PSN243</name>
    <dbReference type="NCBI Taxonomy" id="3040156"/>
    <lineage>
        <taxon>Eukaryota</taxon>
        <taxon>Fungi</taxon>
        <taxon>Dikarya</taxon>
        <taxon>Ascomycota</taxon>
        <taxon>Pezizomycotina</taxon>
        <taxon>Sordariomycetes</taxon>
        <taxon>Sordariomycetidae</taxon>
        <taxon>Sordariales</taxon>
        <taxon>Podosporaceae</taxon>
        <taxon>Podospora</taxon>
    </lineage>
</organism>
<dbReference type="Proteomes" id="UP001321760">
    <property type="component" value="Unassembled WGS sequence"/>
</dbReference>
<evidence type="ECO:0000313" key="3">
    <source>
        <dbReference type="EMBL" id="KAK4452785.1"/>
    </source>
</evidence>
<dbReference type="AlphaFoldDB" id="A0AAV9GWR3"/>